<evidence type="ECO:0000313" key="1">
    <source>
        <dbReference type="EMBL" id="KRZ17734.1"/>
    </source>
</evidence>
<sequence length="77" mass="8423">MTVNGFLSAFCQYISRRDQPKLIHRSSAATMEAQHGEPRGAEDTGSGLLGFCGEAEQTSRRCGRCSLRSRRGSMTVL</sequence>
<reference evidence="1 2" key="1">
    <citation type="submission" date="2015-01" db="EMBL/GenBank/DDBJ databases">
        <title>Evolution of Trichinella species and genotypes.</title>
        <authorList>
            <person name="Korhonen P.K."/>
            <person name="Edoardo P."/>
            <person name="Giuseppe L.R."/>
            <person name="Gasser R.B."/>
        </authorList>
    </citation>
    <scope>NUCLEOTIDE SEQUENCE [LARGE SCALE GENOMIC DNA]</scope>
    <source>
        <strain evidence="1">ISS1029</strain>
    </source>
</reference>
<organism evidence="1 2">
    <name type="scientific">Trichinella zimbabwensis</name>
    <dbReference type="NCBI Taxonomy" id="268475"/>
    <lineage>
        <taxon>Eukaryota</taxon>
        <taxon>Metazoa</taxon>
        <taxon>Ecdysozoa</taxon>
        <taxon>Nematoda</taxon>
        <taxon>Enoplea</taxon>
        <taxon>Dorylaimia</taxon>
        <taxon>Trichinellida</taxon>
        <taxon>Trichinellidae</taxon>
        <taxon>Trichinella</taxon>
    </lineage>
</organism>
<dbReference type="AlphaFoldDB" id="A0A0V1I4N3"/>
<accession>A0A0V1I4N3</accession>
<dbReference type="EMBL" id="JYDP01000005">
    <property type="protein sequence ID" value="KRZ17734.1"/>
    <property type="molecule type" value="Genomic_DNA"/>
</dbReference>
<evidence type="ECO:0000313" key="2">
    <source>
        <dbReference type="Proteomes" id="UP000055024"/>
    </source>
</evidence>
<keyword evidence="2" id="KW-1185">Reference proteome</keyword>
<proteinExistence type="predicted"/>
<dbReference type="Proteomes" id="UP000055024">
    <property type="component" value="Unassembled WGS sequence"/>
</dbReference>
<protein>
    <submittedName>
        <fullName evidence="1">Uncharacterized protein</fullName>
    </submittedName>
</protein>
<comment type="caution">
    <text evidence="1">The sequence shown here is derived from an EMBL/GenBank/DDBJ whole genome shotgun (WGS) entry which is preliminary data.</text>
</comment>
<name>A0A0V1I4N3_9BILA</name>
<gene>
    <name evidence="1" type="ORF">T11_7064</name>
</gene>